<name>A0A8J3RWF4_9ACTN</name>
<dbReference type="SMART" id="SM00065">
    <property type="entry name" value="GAF"/>
    <property type="match status" value="1"/>
</dbReference>
<organism evidence="2 3">
    <name type="scientific">Planobispora longispora</name>
    <dbReference type="NCBI Taxonomy" id="28887"/>
    <lineage>
        <taxon>Bacteria</taxon>
        <taxon>Bacillati</taxon>
        <taxon>Actinomycetota</taxon>
        <taxon>Actinomycetes</taxon>
        <taxon>Streptosporangiales</taxon>
        <taxon>Streptosporangiaceae</taxon>
        <taxon>Planobispora</taxon>
    </lineage>
</organism>
<feature type="domain" description="GAF" evidence="1">
    <location>
        <begin position="16"/>
        <end position="165"/>
    </location>
</feature>
<reference evidence="2 3" key="1">
    <citation type="submission" date="2021-01" db="EMBL/GenBank/DDBJ databases">
        <title>Whole genome shotgun sequence of Planobispora longispora NBRC 13918.</title>
        <authorList>
            <person name="Komaki H."/>
            <person name="Tamura T."/>
        </authorList>
    </citation>
    <scope>NUCLEOTIDE SEQUENCE [LARGE SCALE GENOMIC DNA]</scope>
    <source>
        <strain evidence="2 3">NBRC 13918</strain>
    </source>
</reference>
<sequence>MFDTSEADGPVEPDVTQRRLLQSIVEVACRVFGAAAASVFLVDRGTGELVFEAVAGEGEGVLVGTRFPGGTGIAGWVAMCGQPLLVDDVRQSEQFARGAAESTGYVPRSIMAAPLIKDGECIGVVEVLDRGLRPRGDLGDVDLLALLATEVALALELLVQVRWGGGDRPRPAAGGEDLALLHRVAQRLGGAGSAAATARRLLVTADELLAAEEVYLAAP</sequence>
<dbReference type="InterPro" id="IPR003018">
    <property type="entry name" value="GAF"/>
</dbReference>
<dbReference type="SUPFAM" id="SSF55781">
    <property type="entry name" value="GAF domain-like"/>
    <property type="match status" value="1"/>
</dbReference>
<dbReference type="Gene3D" id="3.30.450.40">
    <property type="match status" value="1"/>
</dbReference>
<dbReference type="AlphaFoldDB" id="A0A8J3RWF4"/>
<protein>
    <recommendedName>
        <fullName evidence="1">GAF domain-containing protein</fullName>
    </recommendedName>
</protein>
<accession>A0A8J3RWF4</accession>
<keyword evidence="3" id="KW-1185">Reference proteome</keyword>
<comment type="caution">
    <text evidence="2">The sequence shown here is derived from an EMBL/GenBank/DDBJ whole genome shotgun (WGS) entry which is preliminary data.</text>
</comment>
<gene>
    <name evidence="2" type="ORF">Plo01_72130</name>
</gene>
<dbReference type="Proteomes" id="UP000616724">
    <property type="component" value="Unassembled WGS sequence"/>
</dbReference>
<dbReference type="Pfam" id="PF01590">
    <property type="entry name" value="GAF"/>
    <property type="match status" value="1"/>
</dbReference>
<evidence type="ECO:0000313" key="2">
    <source>
        <dbReference type="EMBL" id="GIH80784.1"/>
    </source>
</evidence>
<dbReference type="EMBL" id="BOOH01000064">
    <property type="protein sequence ID" value="GIH80784.1"/>
    <property type="molecule type" value="Genomic_DNA"/>
</dbReference>
<dbReference type="RefSeq" id="WP_203895205.1">
    <property type="nucleotide sequence ID" value="NZ_BOOH01000064.1"/>
</dbReference>
<evidence type="ECO:0000259" key="1">
    <source>
        <dbReference type="SMART" id="SM00065"/>
    </source>
</evidence>
<proteinExistence type="predicted"/>
<dbReference type="InterPro" id="IPR029016">
    <property type="entry name" value="GAF-like_dom_sf"/>
</dbReference>
<evidence type="ECO:0000313" key="3">
    <source>
        <dbReference type="Proteomes" id="UP000616724"/>
    </source>
</evidence>